<evidence type="ECO:0000256" key="2">
    <source>
        <dbReference type="ARBA" id="ARBA00022679"/>
    </source>
</evidence>
<dbReference type="InterPro" id="IPR011009">
    <property type="entry name" value="Kinase-like_dom_sf"/>
</dbReference>
<dbReference type="EMBL" id="KZ821271">
    <property type="protein sequence ID" value="PYH40987.1"/>
    <property type="molecule type" value="Genomic_DNA"/>
</dbReference>
<gene>
    <name evidence="7" type="ORF">BP01DRAFT_306923</name>
</gene>
<keyword evidence="5" id="KW-0067">ATP-binding</keyword>
<dbReference type="Gene3D" id="1.10.510.10">
    <property type="entry name" value="Transferase(Phosphotransferase) domain 1"/>
    <property type="match status" value="1"/>
</dbReference>
<evidence type="ECO:0000256" key="5">
    <source>
        <dbReference type="ARBA" id="ARBA00022840"/>
    </source>
</evidence>
<dbReference type="GO" id="GO:0005524">
    <property type="term" value="F:ATP binding"/>
    <property type="evidence" value="ECO:0007669"/>
    <property type="project" value="UniProtKB-KW"/>
</dbReference>
<keyword evidence="8" id="KW-1185">Reference proteome</keyword>
<accession>A0A318Z3U4</accession>
<dbReference type="PANTHER" id="PTHR24349">
    <property type="entry name" value="SERINE/THREONINE-PROTEIN KINASE"/>
    <property type="match status" value="1"/>
</dbReference>
<sequence length="162" mass="18045">KHKNVVQLLDIFTGPLSVHLVYESLEVSLHQIQATNTPDITEIDLAIFAKEILQALEYMHCVLGIVYGQINPRNILLSFNSCEIKLANIAISVLQPQQKSFKADIRSVGTLLVALKEPGTIMCNPESLELKTDDVSDLCNHFLQQIESLSLRGLLKVSFALF</sequence>
<evidence type="ECO:0000256" key="1">
    <source>
        <dbReference type="ARBA" id="ARBA00022527"/>
    </source>
</evidence>
<proteinExistence type="predicted"/>
<protein>
    <recommendedName>
        <fullName evidence="6">Protein kinase domain-containing protein</fullName>
    </recommendedName>
</protein>
<dbReference type="AlphaFoldDB" id="A0A318Z3U4"/>
<dbReference type="InterPro" id="IPR050205">
    <property type="entry name" value="CDPK_Ser/Thr_kinases"/>
</dbReference>
<evidence type="ECO:0000256" key="3">
    <source>
        <dbReference type="ARBA" id="ARBA00022741"/>
    </source>
</evidence>
<dbReference type="RefSeq" id="XP_025426969.1">
    <property type="nucleotide sequence ID" value="XM_025572266.1"/>
</dbReference>
<evidence type="ECO:0000256" key="4">
    <source>
        <dbReference type="ARBA" id="ARBA00022777"/>
    </source>
</evidence>
<dbReference type="OrthoDB" id="4062651at2759"/>
<keyword evidence="4" id="KW-0418">Kinase</keyword>
<dbReference type="PROSITE" id="PS50011">
    <property type="entry name" value="PROTEIN_KINASE_DOM"/>
    <property type="match status" value="1"/>
</dbReference>
<dbReference type="InterPro" id="IPR000719">
    <property type="entry name" value="Prot_kinase_dom"/>
</dbReference>
<keyword evidence="3" id="KW-0547">Nucleotide-binding</keyword>
<feature type="domain" description="Protein kinase" evidence="6">
    <location>
        <begin position="1"/>
        <end position="162"/>
    </location>
</feature>
<dbReference type="SUPFAM" id="SSF56112">
    <property type="entry name" value="Protein kinase-like (PK-like)"/>
    <property type="match status" value="1"/>
</dbReference>
<dbReference type="SMART" id="SM00220">
    <property type="entry name" value="S_TKc"/>
    <property type="match status" value="1"/>
</dbReference>
<evidence type="ECO:0000313" key="8">
    <source>
        <dbReference type="Proteomes" id="UP000248349"/>
    </source>
</evidence>
<keyword evidence="2" id="KW-0808">Transferase</keyword>
<name>A0A318Z3U4_9EURO</name>
<dbReference type="Proteomes" id="UP000248349">
    <property type="component" value="Unassembled WGS sequence"/>
</dbReference>
<dbReference type="STRING" id="1450539.A0A318Z3U4"/>
<dbReference type="GeneID" id="37073494"/>
<organism evidence="7 8">
    <name type="scientific">Aspergillus saccharolyticus JOP 1030-1</name>
    <dbReference type="NCBI Taxonomy" id="1450539"/>
    <lineage>
        <taxon>Eukaryota</taxon>
        <taxon>Fungi</taxon>
        <taxon>Dikarya</taxon>
        <taxon>Ascomycota</taxon>
        <taxon>Pezizomycotina</taxon>
        <taxon>Eurotiomycetes</taxon>
        <taxon>Eurotiomycetidae</taxon>
        <taxon>Eurotiales</taxon>
        <taxon>Aspergillaceae</taxon>
        <taxon>Aspergillus</taxon>
        <taxon>Aspergillus subgen. Circumdati</taxon>
    </lineage>
</organism>
<keyword evidence="1" id="KW-0723">Serine/threonine-protein kinase</keyword>
<reference evidence="7 8" key="1">
    <citation type="submission" date="2016-12" db="EMBL/GenBank/DDBJ databases">
        <title>The genomes of Aspergillus section Nigri reveals drivers in fungal speciation.</title>
        <authorList>
            <consortium name="DOE Joint Genome Institute"/>
            <person name="Vesth T.C."/>
            <person name="Nybo J."/>
            <person name="Theobald S."/>
            <person name="Brandl J."/>
            <person name="Frisvad J.C."/>
            <person name="Nielsen K.F."/>
            <person name="Lyhne E.K."/>
            <person name="Kogle M.E."/>
            <person name="Kuo A."/>
            <person name="Riley R."/>
            <person name="Clum A."/>
            <person name="Nolan M."/>
            <person name="Lipzen A."/>
            <person name="Salamov A."/>
            <person name="Henrissat B."/>
            <person name="Wiebenga A."/>
            <person name="De Vries R.P."/>
            <person name="Grigoriev I.V."/>
            <person name="Mortensen U.H."/>
            <person name="Andersen M.R."/>
            <person name="Baker S.E."/>
        </authorList>
    </citation>
    <scope>NUCLEOTIDE SEQUENCE [LARGE SCALE GENOMIC DNA]</scope>
    <source>
        <strain evidence="7 8">JOP 1030-1</strain>
    </source>
</reference>
<feature type="non-terminal residue" evidence="7">
    <location>
        <position position="1"/>
    </location>
</feature>
<evidence type="ECO:0000313" key="7">
    <source>
        <dbReference type="EMBL" id="PYH40987.1"/>
    </source>
</evidence>
<evidence type="ECO:0000259" key="6">
    <source>
        <dbReference type="PROSITE" id="PS50011"/>
    </source>
</evidence>
<dbReference type="Pfam" id="PF00069">
    <property type="entry name" value="Pkinase"/>
    <property type="match status" value="1"/>
</dbReference>
<dbReference type="GO" id="GO:0004674">
    <property type="term" value="F:protein serine/threonine kinase activity"/>
    <property type="evidence" value="ECO:0007669"/>
    <property type="project" value="UniProtKB-KW"/>
</dbReference>